<evidence type="ECO:0000313" key="4">
    <source>
        <dbReference type="EMBL" id="KAK7078794.1"/>
    </source>
</evidence>
<evidence type="ECO:0000259" key="3">
    <source>
        <dbReference type="PROSITE" id="PS51390"/>
    </source>
</evidence>
<feature type="domain" description="WAP" evidence="3">
    <location>
        <begin position="146"/>
        <end position="199"/>
    </location>
</feature>
<dbReference type="Gene3D" id="4.10.75.10">
    <property type="entry name" value="Elafin-like"/>
    <property type="match status" value="1"/>
</dbReference>
<gene>
    <name evidence="4" type="ORF">SK128_013926</name>
</gene>
<comment type="caution">
    <text evidence="4">The sequence shown here is derived from an EMBL/GenBank/DDBJ whole genome shotgun (WGS) entry which is preliminary data.</text>
</comment>
<dbReference type="EMBL" id="JAXCGZ010007663">
    <property type="protein sequence ID" value="KAK7078794.1"/>
    <property type="molecule type" value="Genomic_DNA"/>
</dbReference>
<accession>A0AAN8XGK7</accession>
<reference evidence="4 5" key="1">
    <citation type="submission" date="2023-11" db="EMBL/GenBank/DDBJ databases">
        <title>Halocaridina rubra genome assembly.</title>
        <authorList>
            <person name="Smith C."/>
        </authorList>
    </citation>
    <scope>NUCLEOTIDE SEQUENCE [LARGE SCALE GENOMIC DNA]</scope>
    <source>
        <strain evidence="4">EP-1</strain>
        <tissue evidence="4">Whole</tissue>
    </source>
</reference>
<dbReference type="GO" id="GO:0005576">
    <property type="term" value="C:extracellular region"/>
    <property type="evidence" value="ECO:0007669"/>
    <property type="project" value="InterPro"/>
</dbReference>
<dbReference type="AlphaFoldDB" id="A0AAN8XGK7"/>
<feature type="chain" id="PRO_5042858135" description="WAP domain-containing protein" evidence="2">
    <location>
        <begin position="37"/>
        <end position="203"/>
    </location>
</feature>
<name>A0AAN8XGK7_HALRR</name>
<evidence type="ECO:0000313" key="5">
    <source>
        <dbReference type="Proteomes" id="UP001381693"/>
    </source>
</evidence>
<keyword evidence="2" id="KW-0732">Signal</keyword>
<dbReference type="GO" id="GO:0030414">
    <property type="term" value="F:peptidase inhibitor activity"/>
    <property type="evidence" value="ECO:0007669"/>
    <property type="project" value="InterPro"/>
</dbReference>
<evidence type="ECO:0000256" key="2">
    <source>
        <dbReference type="SAM" id="SignalP"/>
    </source>
</evidence>
<dbReference type="InterPro" id="IPR008197">
    <property type="entry name" value="WAP_dom"/>
</dbReference>
<sequence length="203" mass="21459">MSYQKRYLDCKGKWKGVFVQMKHFILWMVCLALVVADDEPSSNDTQGRTEKSDSKPSTRFLGVAPVGGFGSSGFTSSFGGIGPGFSSGFSFNPGFGGGFSSNIGFGVNPGLINVVAPPSACRYWCRTPQGQAYCCEDVSQPQSFAGVVKPGFCPPVRPVCPPVRSFLPPATCSNDGACGGVDKCCFDTCLQEHVCKPPLGIGK</sequence>
<dbReference type="Pfam" id="PF00095">
    <property type="entry name" value="WAP"/>
    <property type="match status" value="1"/>
</dbReference>
<feature type="signal peptide" evidence="2">
    <location>
        <begin position="1"/>
        <end position="36"/>
    </location>
</feature>
<organism evidence="4 5">
    <name type="scientific">Halocaridina rubra</name>
    <name type="common">Hawaiian red shrimp</name>
    <dbReference type="NCBI Taxonomy" id="373956"/>
    <lineage>
        <taxon>Eukaryota</taxon>
        <taxon>Metazoa</taxon>
        <taxon>Ecdysozoa</taxon>
        <taxon>Arthropoda</taxon>
        <taxon>Crustacea</taxon>
        <taxon>Multicrustacea</taxon>
        <taxon>Malacostraca</taxon>
        <taxon>Eumalacostraca</taxon>
        <taxon>Eucarida</taxon>
        <taxon>Decapoda</taxon>
        <taxon>Pleocyemata</taxon>
        <taxon>Caridea</taxon>
        <taxon>Atyoidea</taxon>
        <taxon>Atyidae</taxon>
        <taxon>Halocaridina</taxon>
    </lineage>
</organism>
<dbReference type="PROSITE" id="PS51390">
    <property type="entry name" value="WAP"/>
    <property type="match status" value="1"/>
</dbReference>
<dbReference type="SUPFAM" id="SSF57256">
    <property type="entry name" value="Elafin-like"/>
    <property type="match status" value="1"/>
</dbReference>
<proteinExistence type="predicted"/>
<feature type="region of interest" description="Disordered" evidence="1">
    <location>
        <begin position="39"/>
        <end position="59"/>
    </location>
</feature>
<evidence type="ECO:0000256" key="1">
    <source>
        <dbReference type="SAM" id="MobiDB-lite"/>
    </source>
</evidence>
<dbReference type="InterPro" id="IPR036645">
    <property type="entry name" value="Elafin-like_sf"/>
</dbReference>
<dbReference type="Proteomes" id="UP001381693">
    <property type="component" value="Unassembled WGS sequence"/>
</dbReference>
<keyword evidence="5" id="KW-1185">Reference proteome</keyword>
<feature type="compositionally biased region" description="Basic and acidic residues" evidence="1">
    <location>
        <begin position="47"/>
        <end position="56"/>
    </location>
</feature>
<protein>
    <recommendedName>
        <fullName evidence="3">WAP domain-containing protein</fullName>
    </recommendedName>
</protein>
<dbReference type="SMART" id="SM00217">
    <property type="entry name" value="WAP"/>
    <property type="match status" value="1"/>
</dbReference>